<dbReference type="PROSITE" id="PS51257">
    <property type="entry name" value="PROKAR_LIPOPROTEIN"/>
    <property type="match status" value="1"/>
</dbReference>
<feature type="transmembrane region" description="Helical" evidence="7">
    <location>
        <begin position="267"/>
        <end position="287"/>
    </location>
</feature>
<dbReference type="SUPFAM" id="SSF161098">
    <property type="entry name" value="MetI-like"/>
    <property type="match status" value="1"/>
</dbReference>
<evidence type="ECO:0000256" key="7">
    <source>
        <dbReference type="RuleBase" id="RU363032"/>
    </source>
</evidence>
<dbReference type="Gene3D" id="1.10.3720.10">
    <property type="entry name" value="MetI-like"/>
    <property type="match status" value="1"/>
</dbReference>
<evidence type="ECO:0000313" key="9">
    <source>
        <dbReference type="EMBL" id="SFP95329.1"/>
    </source>
</evidence>
<dbReference type="EMBL" id="FOXR01000007">
    <property type="protein sequence ID" value="SFP95329.1"/>
    <property type="molecule type" value="Genomic_DNA"/>
</dbReference>
<dbReference type="PANTHER" id="PTHR43744">
    <property type="entry name" value="ABC TRANSPORTER PERMEASE PROTEIN MG189-RELATED-RELATED"/>
    <property type="match status" value="1"/>
</dbReference>
<evidence type="ECO:0000256" key="6">
    <source>
        <dbReference type="ARBA" id="ARBA00023136"/>
    </source>
</evidence>
<dbReference type="InterPro" id="IPR035906">
    <property type="entry name" value="MetI-like_sf"/>
</dbReference>
<organism evidence="9 10">
    <name type="scientific">Caldicoprobacter faecalis</name>
    <dbReference type="NCBI Taxonomy" id="937334"/>
    <lineage>
        <taxon>Bacteria</taxon>
        <taxon>Bacillati</taxon>
        <taxon>Bacillota</taxon>
        <taxon>Clostridia</taxon>
        <taxon>Caldicoprobacterales</taxon>
        <taxon>Caldicoprobacteraceae</taxon>
        <taxon>Caldicoprobacter</taxon>
    </lineage>
</organism>
<evidence type="ECO:0000256" key="2">
    <source>
        <dbReference type="ARBA" id="ARBA00022448"/>
    </source>
</evidence>
<name>A0A1I5UJH4_9FIRM</name>
<dbReference type="Pfam" id="PF00528">
    <property type="entry name" value="BPD_transp_1"/>
    <property type="match status" value="1"/>
</dbReference>
<keyword evidence="4 7" id="KW-0812">Transmembrane</keyword>
<keyword evidence="2 7" id="KW-0813">Transport</keyword>
<dbReference type="STRING" id="937334.SAMN05444406_10760"/>
<dbReference type="Proteomes" id="UP000198577">
    <property type="component" value="Unassembled WGS sequence"/>
</dbReference>
<comment type="subcellular location">
    <subcellularLocation>
        <location evidence="1 7">Cell membrane</location>
        <topology evidence="1 7">Multi-pass membrane protein</topology>
    </subcellularLocation>
</comment>
<sequence length="302" mass="34012">MVTKKTVGERIFNCINITFLTILAIACLYPMLYVLFASFSDPIELMKHRGLMLRPLGFTIEGYKLVFKNSSITTGYLNTLFYVTAGTAINLFMTSLGAYVLSRKNVLWKNAIAFMITITMLFSGGLIPFYLLVKSLGMVNTRWALIIPGAISTYNLFVMRTSFASIPDSLEESAKIDGANDFIILFRIILPLSKAVLAVMTLFYAVGHWNAWFNAMIFLRKRELFPLQLILREILIANDMQSMSNLEGLVDVSVQANADIVYFARLLVQYCTIIVATLPILFLYPFVQKYFVKGVMIGSLKG</sequence>
<protein>
    <submittedName>
        <fullName evidence="9">Carbohydrate ABC transporter membrane protein 2, CUT1 family</fullName>
    </submittedName>
</protein>
<keyword evidence="6 7" id="KW-0472">Membrane</keyword>
<dbReference type="AlphaFoldDB" id="A0A1I5UJH4"/>
<dbReference type="CDD" id="cd06261">
    <property type="entry name" value="TM_PBP2"/>
    <property type="match status" value="1"/>
</dbReference>
<feature type="domain" description="ABC transmembrane type-1" evidence="8">
    <location>
        <begin position="76"/>
        <end position="284"/>
    </location>
</feature>
<evidence type="ECO:0000259" key="8">
    <source>
        <dbReference type="PROSITE" id="PS50928"/>
    </source>
</evidence>
<dbReference type="PROSITE" id="PS50928">
    <property type="entry name" value="ABC_TM1"/>
    <property type="match status" value="1"/>
</dbReference>
<gene>
    <name evidence="9" type="ORF">SAMN05444406_10760</name>
</gene>
<feature type="transmembrane region" description="Helical" evidence="7">
    <location>
        <begin position="80"/>
        <end position="100"/>
    </location>
</feature>
<dbReference type="GO" id="GO:0005886">
    <property type="term" value="C:plasma membrane"/>
    <property type="evidence" value="ECO:0007669"/>
    <property type="project" value="UniProtKB-SubCell"/>
</dbReference>
<evidence type="ECO:0000256" key="3">
    <source>
        <dbReference type="ARBA" id="ARBA00022475"/>
    </source>
</evidence>
<dbReference type="InterPro" id="IPR000515">
    <property type="entry name" value="MetI-like"/>
</dbReference>
<keyword evidence="10" id="KW-1185">Reference proteome</keyword>
<keyword evidence="5 7" id="KW-1133">Transmembrane helix</keyword>
<keyword evidence="3" id="KW-1003">Cell membrane</keyword>
<accession>A0A1I5UJH4</accession>
<dbReference type="GO" id="GO:0055085">
    <property type="term" value="P:transmembrane transport"/>
    <property type="evidence" value="ECO:0007669"/>
    <property type="project" value="InterPro"/>
</dbReference>
<evidence type="ECO:0000256" key="4">
    <source>
        <dbReference type="ARBA" id="ARBA00022692"/>
    </source>
</evidence>
<feature type="transmembrane region" description="Helical" evidence="7">
    <location>
        <begin position="112"/>
        <end position="131"/>
    </location>
</feature>
<dbReference type="RefSeq" id="WP_092282140.1">
    <property type="nucleotide sequence ID" value="NZ_FOXR01000007.1"/>
</dbReference>
<evidence type="ECO:0000256" key="5">
    <source>
        <dbReference type="ARBA" id="ARBA00022989"/>
    </source>
</evidence>
<evidence type="ECO:0000313" key="10">
    <source>
        <dbReference type="Proteomes" id="UP000198577"/>
    </source>
</evidence>
<comment type="similarity">
    <text evidence="7">Belongs to the binding-protein-dependent transport system permease family.</text>
</comment>
<evidence type="ECO:0000256" key="1">
    <source>
        <dbReference type="ARBA" id="ARBA00004651"/>
    </source>
</evidence>
<reference evidence="9 10" key="1">
    <citation type="submission" date="2016-10" db="EMBL/GenBank/DDBJ databases">
        <authorList>
            <person name="de Groot N.N."/>
        </authorList>
    </citation>
    <scope>NUCLEOTIDE SEQUENCE [LARGE SCALE GENOMIC DNA]</scope>
    <source>
        <strain evidence="9 10">DSM 20678</strain>
    </source>
</reference>
<dbReference type="OrthoDB" id="157184at2"/>
<feature type="transmembrane region" description="Helical" evidence="7">
    <location>
        <begin position="12"/>
        <end position="36"/>
    </location>
</feature>
<proteinExistence type="inferred from homology"/>
<dbReference type="PANTHER" id="PTHR43744:SF9">
    <property type="entry name" value="POLYGALACTURONAN_RHAMNOGALACTURONAN TRANSPORT SYSTEM PERMEASE PROTEIN YTCP"/>
    <property type="match status" value="1"/>
</dbReference>
<feature type="transmembrane region" description="Helical" evidence="7">
    <location>
        <begin position="184"/>
        <end position="206"/>
    </location>
</feature>
<feature type="transmembrane region" description="Helical" evidence="7">
    <location>
        <begin position="143"/>
        <end position="163"/>
    </location>
</feature>